<evidence type="ECO:0000259" key="4">
    <source>
        <dbReference type="Pfam" id="PF10531"/>
    </source>
</evidence>
<accession>A0A916ZC86</accession>
<feature type="domain" description="Soluble ligand binding" evidence="4">
    <location>
        <begin position="113"/>
        <end position="162"/>
    </location>
</feature>
<dbReference type="PANTHER" id="PTHR33619:SF3">
    <property type="entry name" value="POLYSACCHARIDE EXPORT PROTEIN GFCE-RELATED"/>
    <property type="match status" value="1"/>
</dbReference>
<organism evidence="5 6">
    <name type="scientific">Aureimonas endophytica</name>
    <dbReference type="NCBI Taxonomy" id="2027858"/>
    <lineage>
        <taxon>Bacteria</taxon>
        <taxon>Pseudomonadati</taxon>
        <taxon>Pseudomonadota</taxon>
        <taxon>Alphaproteobacteria</taxon>
        <taxon>Hyphomicrobiales</taxon>
        <taxon>Aurantimonadaceae</taxon>
        <taxon>Aureimonas</taxon>
    </lineage>
</organism>
<dbReference type="RefSeq" id="WP_188906270.1">
    <property type="nucleotide sequence ID" value="NZ_BMIQ01000001.1"/>
</dbReference>
<reference evidence="5" key="2">
    <citation type="submission" date="2020-09" db="EMBL/GenBank/DDBJ databases">
        <authorList>
            <person name="Sun Q."/>
            <person name="Zhou Y."/>
        </authorList>
    </citation>
    <scope>NUCLEOTIDE SEQUENCE</scope>
    <source>
        <strain evidence="5">CGMCC 1.15367</strain>
    </source>
</reference>
<gene>
    <name evidence="5" type="ORF">GCM10011390_00870</name>
</gene>
<keyword evidence="6" id="KW-1185">Reference proteome</keyword>
<name>A0A916ZC86_9HYPH</name>
<evidence type="ECO:0000313" key="5">
    <source>
        <dbReference type="EMBL" id="GGD86099.1"/>
    </source>
</evidence>
<dbReference type="Pfam" id="PF10531">
    <property type="entry name" value="SLBB"/>
    <property type="match status" value="1"/>
</dbReference>
<feature type="signal peptide" evidence="2">
    <location>
        <begin position="1"/>
        <end position="20"/>
    </location>
</feature>
<dbReference type="Proteomes" id="UP000644699">
    <property type="component" value="Unassembled WGS sequence"/>
</dbReference>
<keyword evidence="1 2" id="KW-0732">Signal</keyword>
<feature type="chain" id="PRO_5037825496" evidence="2">
    <location>
        <begin position="21"/>
        <end position="186"/>
    </location>
</feature>
<dbReference type="InterPro" id="IPR049712">
    <property type="entry name" value="Poly_export"/>
</dbReference>
<sequence>MLLRNIAIACALGAALSSCASYQPPSPAFHRTLSEPYRLDSGDRVRVTVFEQDALTNSYAVDKGGFIAMPLIGSVPARGHTTEELEKAVADRLRNGFLRDPSIAAEVETYRPFFIMGEVTQGGQYSYVPGLTVQKAIAIAGGFTARAEQRNADLTRQVNGKIETGRVLVSDPIQPGDTIFVRERWF</sequence>
<dbReference type="Pfam" id="PF02563">
    <property type="entry name" value="Poly_export"/>
    <property type="match status" value="1"/>
</dbReference>
<evidence type="ECO:0000256" key="2">
    <source>
        <dbReference type="SAM" id="SignalP"/>
    </source>
</evidence>
<dbReference type="InterPro" id="IPR003715">
    <property type="entry name" value="Poly_export_N"/>
</dbReference>
<proteinExistence type="predicted"/>
<dbReference type="PROSITE" id="PS51257">
    <property type="entry name" value="PROKAR_LIPOPROTEIN"/>
    <property type="match status" value="1"/>
</dbReference>
<dbReference type="GO" id="GO:0015159">
    <property type="term" value="F:polysaccharide transmembrane transporter activity"/>
    <property type="evidence" value="ECO:0007669"/>
    <property type="project" value="InterPro"/>
</dbReference>
<comment type="caution">
    <text evidence="5">The sequence shown here is derived from an EMBL/GenBank/DDBJ whole genome shotgun (WGS) entry which is preliminary data.</text>
</comment>
<dbReference type="Gene3D" id="3.30.1950.10">
    <property type="entry name" value="wza like domain"/>
    <property type="match status" value="1"/>
</dbReference>
<dbReference type="AlphaFoldDB" id="A0A916ZC86"/>
<dbReference type="InterPro" id="IPR019554">
    <property type="entry name" value="Soluble_ligand-bd"/>
</dbReference>
<dbReference type="EMBL" id="BMIQ01000001">
    <property type="protein sequence ID" value="GGD86099.1"/>
    <property type="molecule type" value="Genomic_DNA"/>
</dbReference>
<evidence type="ECO:0000313" key="6">
    <source>
        <dbReference type="Proteomes" id="UP000644699"/>
    </source>
</evidence>
<protein>
    <submittedName>
        <fullName evidence="5">Sugar ABC transporter substrate-binding protein</fullName>
    </submittedName>
</protein>
<reference evidence="5" key="1">
    <citation type="journal article" date="2014" name="Int. J. Syst. Evol. Microbiol.">
        <title>Complete genome sequence of Corynebacterium casei LMG S-19264T (=DSM 44701T), isolated from a smear-ripened cheese.</title>
        <authorList>
            <consortium name="US DOE Joint Genome Institute (JGI-PGF)"/>
            <person name="Walter F."/>
            <person name="Albersmeier A."/>
            <person name="Kalinowski J."/>
            <person name="Ruckert C."/>
        </authorList>
    </citation>
    <scope>NUCLEOTIDE SEQUENCE</scope>
    <source>
        <strain evidence="5">CGMCC 1.15367</strain>
    </source>
</reference>
<evidence type="ECO:0000256" key="1">
    <source>
        <dbReference type="ARBA" id="ARBA00022729"/>
    </source>
</evidence>
<feature type="domain" description="Polysaccharide export protein N-terminal" evidence="3">
    <location>
        <begin position="35"/>
        <end position="107"/>
    </location>
</feature>
<evidence type="ECO:0000259" key="3">
    <source>
        <dbReference type="Pfam" id="PF02563"/>
    </source>
</evidence>
<dbReference type="PANTHER" id="PTHR33619">
    <property type="entry name" value="POLYSACCHARIDE EXPORT PROTEIN GFCE-RELATED"/>
    <property type="match status" value="1"/>
</dbReference>